<reference evidence="2" key="1">
    <citation type="journal article" date="2022" name="Mol. Ecol. Resour.">
        <title>The genomes of chicory, endive, great burdock and yacon provide insights into Asteraceae palaeo-polyploidization history and plant inulin production.</title>
        <authorList>
            <person name="Fan W."/>
            <person name="Wang S."/>
            <person name="Wang H."/>
            <person name="Wang A."/>
            <person name="Jiang F."/>
            <person name="Liu H."/>
            <person name="Zhao H."/>
            <person name="Xu D."/>
            <person name="Zhang Y."/>
        </authorList>
    </citation>
    <scope>NUCLEOTIDE SEQUENCE [LARGE SCALE GENOMIC DNA]</scope>
    <source>
        <strain evidence="2">cv. Yunnan</strain>
    </source>
</reference>
<proteinExistence type="predicted"/>
<keyword evidence="2" id="KW-1185">Reference proteome</keyword>
<evidence type="ECO:0000313" key="2">
    <source>
        <dbReference type="Proteomes" id="UP001056120"/>
    </source>
</evidence>
<name>A0ACB9FVD6_9ASTR</name>
<gene>
    <name evidence="1" type="ORF">L1987_49756</name>
</gene>
<evidence type="ECO:0000313" key="1">
    <source>
        <dbReference type="EMBL" id="KAI3775187.1"/>
    </source>
</evidence>
<accession>A0ACB9FVD6</accession>
<sequence>MYFLERTGNKDGKAGNAINMIRIVPTQAIELETYKCETSDDTAKEKWSQEDCPNVQIGPVKPSLSLHGCHLGGAGDRLTISPDVYPNLSIVVQKMCKSDGIGTSYSGLSPTLLGMLPYITCYNFMYDTSKKSYCTAQKKKKALSCLEMPPIGAL</sequence>
<reference evidence="1 2" key="2">
    <citation type="journal article" date="2022" name="Mol. Ecol. Resour.">
        <title>The genomes of chicory, endive, great burdock and yacon provide insights into Asteraceae paleo-polyploidization history and plant inulin production.</title>
        <authorList>
            <person name="Fan W."/>
            <person name="Wang S."/>
            <person name="Wang H."/>
            <person name="Wang A."/>
            <person name="Jiang F."/>
            <person name="Liu H."/>
            <person name="Zhao H."/>
            <person name="Xu D."/>
            <person name="Zhang Y."/>
        </authorList>
    </citation>
    <scope>NUCLEOTIDE SEQUENCE [LARGE SCALE GENOMIC DNA]</scope>
    <source>
        <strain evidence="2">cv. Yunnan</strain>
        <tissue evidence="1">Leaves</tissue>
    </source>
</reference>
<dbReference type="Proteomes" id="UP001056120">
    <property type="component" value="Linkage Group LG16"/>
</dbReference>
<protein>
    <submittedName>
        <fullName evidence="1">Uncharacterized protein</fullName>
    </submittedName>
</protein>
<organism evidence="1 2">
    <name type="scientific">Smallanthus sonchifolius</name>
    <dbReference type="NCBI Taxonomy" id="185202"/>
    <lineage>
        <taxon>Eukaryota</taxon>
        <taxon>Viridiplantae</taxon>
        <taxon>Streptophyta</taxon>
        <taxon>Embryophyta</taxon>
        <taxon>Tracheophyta</taxon>
        <taxon>Spermatophyta</taxon>
        <taxon>Magnoliopsida</taxon>
        <taxon>eudicotyledons</taxon>
        <taxon>Gunneridae</taxon>
        <taxon>Pentapetalae</taxon>
        <taxon>asterids</taxon>
        <taxon>campanulids</taxon>
        <taxon>Asterales</taxon>
        <taxon>Asteraceae</taxon>
        <taxon>Asteroideae</taxon>
        <taxon>Heliantheae alliance</taxon>
        <taxon>Millerieae</taxon>
        <taxon>Smallanthus</taxon>
    </lineage>
</organism>
<comment type="caution">
    <text evidence="1">The sequence shown here is derived from an EMBL/GenBank/DDBJ whole genome shotgun (WGS) entry which is preliminary data.</text>
</comment>
<dbReference type="EMBL" id="CM042033">
    <property type="protein sequence ID" value="KAI3775187.1"/>
    <property type="molecule type" value="Genomic_DNA"/>
</dbReference>